<keyword evidence="1" id="KW-1133">Transmembrane helix</keyword>
<dbReference type="EMBL" id="CP027059">
    <property type="protein sequence ID" value="UQZ87446.1"/>
    <property type="molecule type" value="Genomic_DNA"/>
</dbReference>
<keyword evidence="1" id="KW-0812">Transmembrane</keyword>
<accession>A0ABY4S146</accession>
<dbReference type="Proteomes" id="UP001057134">
    <property type="component" value="Chromosome"/>
</dbReference>
<protein>
    <submittedName>
        <fullName evidence="2">Uncharacterized protein</fullName>
    </submittedName>
</protein>
<reference evidence="2" key="2">
    <citation type="journal article" date="2021" name="J Anim Sci Technol">
        <title>Complete genome sequence of Paenibacillus konkukensis sp. nov. SK3146 as a potential probiotic strain.</title>
        <authorList>
            <person name="Jung H.I."/>
            <person name="Park S."/>
            <person name="Niu K.M."/>
            <person name="Lee S.W."/>
            <person name="Kothari D."/>
            <person name="Yi K.J."/>
            <person name="Kim S.K."/>
        </authorList>
    </citation>
    <scope>NUCLEOTIDE SEQUENCE</scope>
    <source>
        <strain evidence="2">SK3146</strain>
    </source>
</reference>
<feature type="transmembrane region" description="Helical" evidence="1">
    <location>
        <begin position="29"/>
        <end position="51"/>
    </location>
</feature>
<keyword evidence="3" id="KW-1185">Reference proteome</keyword>
<proteinExistence type="predicted"/>
<name>A0ABY4S146_9BACL</name>
<gene>
    <name evidence="2" type="ORF">SK3146_06748</name>
</gene>
<evidence type="ECO:0000256" key="1">
    <source>
        <dbReference type="SAM" id="Phobius"/>
    </source>
</evidence>
<feature type="transmembrane region" description="Helical" evidence="1">
    <location>
        <begin position="63"/>
        <end position="90"/>
    </location>
</feature>
<evidence type="ECO:0000313" key="2">
    <source>
        <dbReference type="EMBL" id="UQZ87446.1"/>
    </source>
</evidence>
<keyword evidence="1" id="KW-0472">Membrane</keyword>
<reference evidence="2" key="1">
    <citation type="submission" date="2018-02" db="EMBL/GenBank/DDBJ databases">
        <authorList>
            <person name="Kim S.-K."/>
            <person name="Jung H.-I."/>
            <person name="Lee S.-W."/>
        </authorList>
    </citation>
    <scope>NUCLEOTIDE SEQUENCE</scope>
    <source>
        <strain evidence="2">SK3146</strain>
    </source>
</reference>
<sequence>MNSELTNPTQGSYVPPASAQAPVVSVKHWILTFILCAIPIVNIIMLFVWAFGDHTNPNKKNYARASLLLAVIVIVLYIIFFLLIFLIFGIGAASHFPGTQI</sequence>
<organism evidence="2 3">
    <name type="scientific">Paenibacillus konkukensis</name>
    <dbReference type="NCBI Taxonomy" id="2020716"/>
    <lineage>
        <taxon>Bacteria</taxon>
        <taxon>Bacillati</taxon>
        <taxon>Bacillota</taxon>
        <taxon>Bacilli</taxon>
        <taxon>Bacillales</taxon>
        <taxon>Paenibacillaceae</taxon>
        <taxon>Paenibacillus</taxon>
    </lineage>
</organism>
<dbReference type="RefSeq" id="WP_249862907.1">
    <property type="nucleotide sequence ID" value="NZ_CP027059.1"/>
</dbReference>
<evidence type="ECO:0000313" key="3">
    <source>
        <dbReference type="Proteomes" id="UP001057134"/>
    </source>
</evidence>